<dbReference type="Proteomes" id="UP000789405">
    <property type="component" value="Unassembled WGS sequence"/>
</dbReference>
<feature type="non-terminal residue" evidence="1">
    <location>
        <position position="51"/>
    </location>
</feature>
<accession>A0A9N9PKB7</accession>
<organism evidence="1 2">
    <name type="scientific">Dentiscutata erythropus</name>
    <dbReference type="NCBI Taxonomy" id="1348616"/>
    <lineage>
        <taxon>Eukaryota</taxon>
        <taxon>Fungi</taxon>
        <taxon>Fungi incertae sedis</taxon>
        <taxon>Mucoromycota</taxon>
        <taxon>Glomeromycotina</taxon>
        <taxon>Glomeromycetes</taxon>
        <taxon>Diversisporales</taxon>
        <taxon>Gigasporaceae</taxon>
        <taxon>Dentiscutata</taxon>
    </lineage>
</organism>
<name>A0A9N9PKB7_9GLOM</name>
<dbReference type="AlphaFoldDB" id="A0A9N9PKB7"/>
<protein>
    <submittedName>
        <fullName evidence="1">11067_t:CDS:1</fullName>
    </submittedName>
</protein>
<feature type="non-terminal residue" evidence="1">
    <location>
        <position position="1"/>
    </location>
</feature>
<proteinExistence type="predicted"/>
<evidence type="ECO:0000313" key="1">
    <source>
        <dbReference type="EMBL" id="CAG8829032.1"/>
    </source>
</evidence>
<gene>
    <name evidence="1" type="ORF">DERYTH_LOCUS28603</name>
</gene>
<evidence type="ECO:0000313" key="2">
    <source>
        <dbReference type="Proteomes" id="UP000789405"/>
    </source>
</evidence>
<sequence length="51" mass="5856">FGLGFRRFNRVSPFRHEDLSSVFLGSVLLGICCFTKVSSFHHEDSSFVLFE</sequence>
<reference evidence="1" key="1">
    <citation type="submission" date="2021-06" db="EMBL/GenBank/DDBJ databases">
        <authorList>
            <person name="Kallberg Y."/>
            <person name="Tangrot J."/>
            <person name="Rosling A."/>
        </authorList>
    </citation>
    <scope>NUCLEOTIDE SEQUENCE</scope>
    <source>
        <strain evidence="1">MA453B</strain>
    </source>
</reference>
<keyword evidence="2" id="KW-1185">Reference proteome</keyword>
<dbReference type="EMBL" id="CAJVPY010072464">
    <property type="protein sequence ID" value="CAG8829032.1"/>
    <property type="molecule type" value="Genomic_DNA"/>
</dbReference>
<comment type="caution">
    <text evidence="1">The sequence shown here is derived from an EMBL/GenBank/DDBJ whole genome shotgun (WGS) entry which is preliminary data.</text>
</comment>